<dbReference type="PANTHER" id="PTHR24198">
    <property type="entry name" value="ANKYRIN REPEAT AND PROTEIN KINASE DOMAIN-CONTAINING PROTEIN"/>
    <property type="match status" value="1"/>
</dbReference>
<dbReference type="PANTHER" id="PTHR24198:SF194">
    <property type="entry name" value="INVERSIN-A"/>
    <property type="match status" value="1"/>
</dbReference>
<evidence type="ECO:0000313" key="3">
    <source>
        <dbReference type="EMBL" id="CAD7237926.1"/>
    </source>
</evidence>
<dbReference type="Gene3D" id="1.25.40.20">
    <property type="entry name" value="Ankyrin repeat-containing domain"/>
    <property type="match status" value="1"/>
</dbReference>
<reference evidence="3" key="1">
    <citation type="submission" date="2020-11" db="EMBL/GenBank/DDBJ databases">
        <authorList>
            <person name="Tran Van P."/>
        </authorList>
    </citation>
    <scope>NUCLEOTIDE SEQUENCE</scope>
</reference>
<dbReference type="AlphaFoldDB" id="A0A7R8WU67"/>
<dbReference type="Pfam" id="PF12796">
    <property type="entry name" value="Ank_2"/>
    <property type="match status" value="2"/>
</dbReference>
<keyword evidence="1" id="KW-0677">Repeat</keyword>
<accession>A0A7R8WU67</accession>
<dbReference type="PRINTS" id="PR01415">
    <property type="entry name" value="ANKYRIN"/>
</dbReference>
<feature type="non-terminal residue" evidence="3">
    <location>
        <position position="263"/>
    </location>
</feature>
<dbReference type="EMBL" id="OB693799">
    <property type="protein sequence ID" value="CAD7237926.1"/>
    <property type="molecule type" value="Genomic_DNA"/>
</dbReference>
<gene>
    <name evidence="3" type="ORF">CTOB1V02_LOCUS15741</name>
</gene>
<dbReference type="PROSITE" id="PS50297">
    <property type="entry name" value="ANK_REP_REGION"/>
    <property type="match status" value="2"/>
</dbReference>
<dbReference type="InterPro" id="IPR036770">
    <property type="entry name" value="Ankyrin_rpt-contain_sf"/>
</dbReference>
<keyword evidence="2" id="KW-0040">ANK repeat</keyword>
<evidence type="ECO:0000256" key="1">
    <source>
        <dbReference type="ARBA" id="ARBA00022737"/>
    </source>
</evidence>
<sequence length="263" mass="29139">DVSLLLIERGADVCATYCDGKSPLHMCSTNGHKEVVDLLLSRGADINSMTESGLTAIHYACVQGHHDVVKALADRKARTDTIAGNGVTPLSSSCFDGKWDVVHLLIERYKRKIVKHTTRQHTNDITPLTCTVLKKGAPLEILELLVVNGASVHDTDRNGSSSLHYACIFGSFDAVDFIHSKGVRWDVADAYGLNPVHCAMKRGDADFQVKIKELLGTERFNRLKQMKVTAWQNQFFSDFKDVAEIGCGSYGKVFKGRWKKNNE</sequence>
<dbReference type="PROSITE" id="PS50088">
    <property type="entry name" value="ANK_REPEAT"/>
    <property type="match status" value="3"/>
</dbReference>
<dbReference type="SUPFAM" id="SSF48403">
    <property type="entry name" value="Ankyrin repeat"/>
    <property type="match status" value="1"/>
</dbReference>
<dbReference type="OrthoDB" id="6362433at2759"/>
<protein>
    <submittedName>
        <fullName evidence="3">Uncharacterized protein</fullName>
    </submittedName>
</protein>
<name>A0A7R8WU67_9CRUS</name>
<proteinExistence type="predicted"/>
<dbReference type="InterPro" id="IPR002110">
    <property type="entry name" value="Ankyrin_rpt"/>
</dbReference>
<feature type="non-terminal residue" evidence="3">
    <location>
        <position position="1"/>
    </location>
</feature>
<evidence type="ECO:0000256" key="2">
    <source>
        <dbReference type="ARBA" id="ARBA00023043"/>
    </source>
</evidence>
<organism evidence="3">
    <name type="scientific">Cyprideis torosa</name>
    <dbReference type="NCBI Taxonomy" id="163714"/>
    <lineage>
        <taxon>Eukaryota</taxon>
        <taxon>Metazoa</taxon>
        <taxon>Ecdysozoa</taxon>
        <taxon>Arthropoda</taxon>
        <taxon>Crustacea</taxon>
        <taxon>Oligostraca</taxon>
        <taxon>Ostracoda</taxon>
        <taxon>Podocopa</taxon>
        <taxon>Podocopida</taxon>
        <taxon>Cytherocopina</taxon>
        <taxon>Cytheroidea</taxon>
        <taxon>Cytherideidae</taxon>
        <taxon>Cyprideis</taxon>
    </lineage>
</organism>
<dbReference type="SMART" id="SM00248">
    <property type="entry name" value="ANK"/>
    <property type="match status" value="6"/>
</dbReference>